<evidence type="ECO:0000256" key="1">
    <source>
        <dbReference type="SAM" id="MobiDB-lite"/>
    </source>
</evidence>
<organism evidence="2 3">
    <name type="scientific">Portunus trituberculatus</name>
    <name type="common">Swimming crab</name>
    <name type="synonym">Neptunus trituberculatus</name>
    <dbReference type="NCBI Taxonomy" id="210409"/>
    <lineage>
        <taxon>Eukaryota</taxon>
        <taxon>Metazoa</taxon>
        <taxon>Ecdysozoa</taxon>
        <taxon>Arthropoda</taxon>
        <taxon>Crustacea</taxon>
        <taxon>Multicrustacea</taxon>
        <taxon>Malacostraca</taxon>
        <taxon>Eumalacostraca</taxon>
        <taxon>Eucarida</taxon>
        <taxon>Decapoda</taxon>
        <taxon>Pleocyemata</taxon>
        <taxon>Brachyura</taxon>
        <taxon>Eubrachyura</taxon>
        <taxon>Portunoidea</taxon>
        <taxon>Portunidae</taxon>
        <taxon>Portuninae</taxon>
        <taxon>Portunus</taxon>
    </lineage>
</organism>
<proteinExistence type="predicted"/>
<evidence type="ECO:0000313" key="2">
    <source>
        <dbReference type="EMBL" id="MPC88908.1"/>
    </source>
</evidence>
<name>A0A5B7J7L4_PORTR</name>
<dbReference type="EMBL" id="VSRR010079317">
    <property type="protein sequence ID" value="MPC88908.1"/>
    <property type="molecule type" value="Genomic_DNA"/>
</dbReference>
<feature type="region of interest" description="Disordered" evidence="1">
    <location>
        <begin position="1"/>
        <end position="22"/>
    </location>
</feature>
<comment type="caution">
    <text evidence="2">The sequence shown here is derived from an EMBL/GenBank/DDBJ whole genome shotgun (WGS) entry which is preliminary data.</text>
</comment>
<reference evidence="2 3" key="1">
    <citation type="submission" date="2019-05" db="EMBL/GenBank/DDBJ databases">
        <title>Another draft genome of Portunus trituberculatus and its Hox gene families provides insights of decapod evolution.</title>
        <authorList>
            <person name="Jeong J.-H."/>
            <person name="Song I."/>
            <person name="Kim S."/>
            <person name="Choi T."/>
            <person name="Kim D."/>
            <person name="Ryu S."/>
            <person name="Kim W."/>
        </authorList>
    </citation>
    <scope>NUCLEOTIDE SEQUENCE [LARGE SCALE GENOMIC DNA]</scope>
    <source>
        <tissue evidence="2">Muscle</tissue>
    </source>
</reference>
<feature type="region of interest" description="Disordered" evidence="1">
    <location>
        <begin position="77"/>
        <end position="99"/>
    </location>
</feature>
<protein>
    <submittedName>
        <fullName evidence="2">Uncharacterized protein</fullName>
    </submittedName>
</protein>
<dbReference type="Proteomes" id="UP000324222">
    <property type="component" value="Unassembled WGS sequence"/>
</dbReference>
<evidence type="ECO:0000313" key="3">
    <source>
        <dbReference type="Proteomes" id="UP000324222"/>
    </source>
</evidence>
<sequence>MKRKRKKDEDKKTSNHYIPLNQTTPNTSIIVSSWRASLVVPSCSLHPGKAQGSYKHATYMEHSTLLRFKGIPAAEVPHPATSTEEHGEPHGPVGFISIS</sequence>
<dbReference type="AlphaFoldDB" id="A0A5B7J7L4"/>
<gene>
    <name evidence="2" type="ORF">E2C01_083832</name>
</gene>
<keyword evidence="3" id="KW-1185">Reference proteome</keyword>
<accession>A0A5B7J7L4</accession>